<keyword evidence="4" id="KW-1185">Reference proteome</keyword>
<dbReference type="InterPro" id="IPR050469">
    <property type="entry name" value="Diguanylate_Cyclase"/>
</dbReference>
<sequence>MESLQLVAAYGRAPELPIGRFTGFSAISSLERLELMESLMGQDEPLRLLQTFAGWVVNFLPVCRLEYSHRGQDQLLVEGPQGEMQLLIPLQDRLNHNMGELCYGLTAPLQQHHHRLLQQLHQILIYPLRLLLRIEEMDLLSRQDHLTGIGNRASFDESLARAIDLSQRQDNGLLLLLLDLDHFKQINDTHGHPVGDRVLVRFASLANQAIRSTDLAFRLGGDEFALLLQPADPFAAHRVASRLQHLLAQDSELSAWQVDFSFGHAAWQAGMDAQSLYQQADQQLYLNKARPR</sequence>
<dbReference type="SUPFAM" id="SSF55073">
    <property type="entry name" value="Nucleotide cyclase"/>
    <property type="match status" value="1"/>
</dbReference>
<reference evidence="4" key="1">
    <citation type="journal article" date="2019" name="Int. J. Syst. Evol. Microbiol.">
        <title>The Global Catalogue of Microorganisms (GCM) 10K type strain sequencing project: providing services to taxonomists for standard genome sequencing and annotation.</title>
        <authorList>
            <consortium name="The Broad Institute Genomics Platform"/>
            <consortium name="The Broad Institute Genome Sequencing Center for Infectious Disease"/>
            <person name="Wu L."/>
            <person name="Ma J."/>
        </authorList>
    </citation>
    <scope>NUCLEOTIDE SEQUENCE [LARGE SCALE GENOMIC DNA]</scope>
    <source>
        <strain evidence="4">JCM 32226</strain>
    </source>
</reference>
<dbReference type="InterPro" id="IPR043128">
    <property type="entry name" value="Rev_trsase/Diguanyl_cyclase"/>
</dbReference>
<dbReference type="Gene3D" id="3.30.70.270">
    <property type="match status" value="1"/>
</dbReference>
<dbReference type="RefSeq" id="WP_345011214.1">
    <property type="nucleotide sequence ID" value="NZ_BAABFC010000009.1"/>
</dbReference>
<dbReference type="NCBIfam" id="TIGR00254">
    <property type="entry name" value="GGDEF"/>
    <property type="match status" value="1"/>
</dbReference>
<dbReference type="CDD" id="cd01949">
    <property type="entry name" value="GGDEF"/>
    <property type="match status" value="1"/>
</dbReference>
<dbReference type="PANTHER" id="PTHR45138:SF6">
    <property type="entry name" value="DIGUANYLATE CYCLASE DGCN"/>
    <property type="match status" value="1"/>
</dbReference>
<dbReference type="SMART" id="SM00267">
    <property type="entry name" value="GGDEF"/>
    <property type="match status" value="1"/>
</dbReference>
<dbReference type="EMBL" id="BAABFC010000009">
    <property type="protein sequence ID" value="GAA4496998.1"/>
    <property type="molecule type" value="Genomic_DNA"/>
</dbReference>
<dbReference type="InterPro" id="IPR029787">
    <property type="entry name" value="Nucleotide_cyclase"/>
</dbReference>
<protein>
    <recommendedName>
        <fullName evidence="1">diguanylate cyclase</fullName>
        <ecNumber evidence="1">2.7.7.65</ecNumber>
    </recommendedName>
</protein>
<evidence type="ECO:0000313" key="3">
    <source>
        <dbReference type="EMBL" id="GAA4496998.1"/>
    </source>
</evidence>
<name>A0ABP8Q4M6_9GAMM</name>
<gene>
    <name evidence="3" type="ORF">GCM10023095_12880</name>
</gene>
<dbReference type="EC" id="2.7.7.65" evidence="1"/>
<dbReference type="InterPro" id="IPR000160">
    <property type="entry name" value="GGDEF_dom"/>
</dbReference>
<proteinExistence type="predicted"/>
<accession>A0ABP8Q4M6</accession>
<dbReference type="Proteomes" id="UP001501321">
    <property type="component" value="Unassembled WGS sequence"/>
</dbReference>
<dbReference type="PANTHER" id="PTHR45138">
    <property type="entry name" value="REGULATORY COMPONENTS OF SENSORY TRANSDUCTION SYSTEM"/>
    <property type="match status" value="1"/>
</dbReference>
<feature type="domain" description="GGDEF" evidence="2">
    <location>
        <begin position="171"/>
        <end position="292"/>
    </location>
</feature>
<evidence type="ECO:0000259" key="2">
    <source>
        <dbReference type="PROSITE" id="PS50887"/>
    </source>
</evidence>
<evidence type="ECO:0000313" key="4">
    <source>
        <dbReference type="Proteomes" id="UP001501321"/>
    </source>
</evidence>
<evidence type="ECO:0000256" key="1">
    <source>
        <dbReference type="ARBA" id="ARBA00012528"/>
    </source>
</evidence>
<organism evidence="3 4">
    <name type="scientific">Pseudaeromonas paramecii</name>
    <dbReference type="NCBI Taxonomy" id="2138166"/>
    <lineage>
        <taxon>Bacteria</taxon>
        <taxon>Pseudomonadati</taxon>
        <taxon>Pseudomonadota</taxon>
        <taxon>Gammaproteobacteria</taxon>
        <taxon>Aeromonadales</taxon>
        <taxon>Aeromonadaceae</taxon>
        <taxon>Pseudaeromonas</taxon>
    </lineage>
</organism>
<comment type="caution">
    <text evidence="3">The sequence shown here is derived from an EMBL/GenBank/DDBJ whole genome shotgun (WGS) entry which is preliminary data.</text>
</comment>
<dbReference type="Pfam" id="PF00990">
    <property type="entry name" value="GGDEF"/>
    <property type="match status" value="1"/>
</dbReference>
<dbReference type="PROSITE" id="PS50887">
    <property type="entry name" value="GGDEF"/>
    <property type="match status" value="1"/>
</dbReference>